<dbReference type="Pfam" id="PF14224">
    <property type="entry name" value="DUF4331"/>
    <property type="match status" value="1"/>
</dbReference>
<dbReference type="RefSeq" id="WP_261697032.1">
    <property type="nucleotide sequence ID" value="NZ_CP104694.1"/>
</dbReference>
<name>A0ABY6BKD8_9GAMM</name>
<accession>A0ABY6BKD8</accession>
<evidence type="ECO:0000256" key="1">
    <source>
        <dbReference type="SAM" id="SignalP"/>
    </source>
</evidence>
<keyword evidence="3" id="KW-1185">Reference proteome</keyword>
<evidence type="ECO:0000313" key="2">
    <source>
        <dbReference type="EMBL" id="UXI70081.1"/>
    </source>
</evidence>
<feature type="signal peptide" evidence="1">
    <location>
        <begin position="1"/>
        <end position="25"/>
    </location>
</feature>
<organism evidence="2 3">
    <name type="scientific">Tahibacter amnicola</name>
    <dbReference type="NCBI Taxonomy" id="2976241"/>
    <lineage>
        <taxon>Bacteria</taxon>
        <taxon>Pseudomonadati</taxon>
        <taxon>Pseudomonadota</taxon>
        <taxon>Gammaproteobacteria</taxon>
        <taxon>Lysobacterales</taxon>
        <taxon>Rhodanobacteraceae</taxon>
        <taxon>Tahibacter</taxon>
    </lineage>
</organism>
<gene>
    <name evidence="2" type="ORF">N4264_10770</name>
</gene>
<keyword evidence="1" id="KW-0732">Signal</keyword>
<dbReference type="InterPro" id="IPR025566">
    <property type="entry name" value="DUF4331"/>
</dbReference>
<protein>
    <submittedName>
        <fullName evidence="2">DUF4331 domain-containing protein</fullName>
    </submittedName>
</protein>
<sequence length="501" mass="54069">MDIRKTAIALAASAGFFLAVPAAQASSHREALAVLNEPCADNTDTYAWVSPGDHKKLYLIANFNPLHEPGQGNQGLRACNGYRYEFHIGKGRYLNDQFVYRITFNNTEPTDGAPSATDPPLGGNELLWQITGGAETYTVTRLDRHGHATVIGSNLPVAPNNHGPQTDRLVNGLGPFKGYESGDNTSRKQNLYDDAFVAANFIHTLSNGGRAFSGQRDDPYYLDEKGIFDLVNLCRDGLFGIAGARDGDCEDVFTGFNVFTVALEIPTEEIFPGGIPHNGELRPQTTDSLLRVWFNISRREQQIVDPDNVVTGYRYTGRWRQVGRNALPLFNAGLVGTARQTKYLRSSPMKDVSNFGGDILFPVLVRDAELLGIYAALGIDPNAAGLKGPRVDIINAINLGRPIPIVDGSTGDVITLDAAIDSKFPNGRRLDSGSAPNKEHVDVSDVIISLVVAGNPAAGAGDGVNFNDKDYLTEFPFVPLPHDGLNGGHGGTNDIHATTPR</sequence>
<dbReference type="Proteomes" id="UP001064632">
    <property type="component" value="Chromosome"/>
</dbReference>
<feature type="chain" id="PRO_5045975682" evidence="1">
    <location>
        <begin position="26"/>
        <end position="501"/>
    </location>
</feature>
<dbReference type="EMBL" id="CP104694">
    <property type="protein sequence ID" value="UXI70081.1"/>
    <property type="molecule type" value="Genomic_DNA"/>
</dbReference>
<reference evidence="2" key="1">
    <citation type="submission" date="2022-09" db="EMBL/GenBank/DDBJ databases">
        <title>Tahibacter sp. nov., isolated from a fresh water.</title>
        <authorList>
            <person name="Baek J.H."/>
            <person name="Lee J.K."/>
            <person name="Kim J.M."/>
            <person name="Jeon C.O."/>
        </authorList>
    </citation>
    <scope>NUCLEOTIDE SEQUENCE</scope>
    <source>
        <strain evidence="2">W38</strain>
    </source>
</reference>
<proteinExistence type="predicted"/>
<evidence type="ECO:0000313" key="3">
    <source>
        <dbReference type="Proteomes" id="UP001064632"/>
    </source>
</evidence>